<dbReference type="Pfam" id="PF22292">
    <property type="entry name" value="DUF6965"/>
    <property type="match status" value="1"/>
</dbReference>
<reference evidence="4 5" key="1">
    <citation type="submission" date="2023-09" db="EMBL/GenBank/DDBJ databases">
        <authorList>
            <person name="Rey-Velasco X."/>
        </authorList>
    </citation>
    <scope>NUCLEOTIDE SEQUENCE [LARGE SCALE GENOMIC DNA]</scope>
    <source>
        <strain evidence="4 5">P050</strain>
    </source>
</reference>
<feature type="domain" description="DUF6965" evidence="3">
    <location>
        <begin position="421"/>
        <end position="483"/>
    </location>
</feature>
<dbReference type="EMBL" id="JAVRHV010000007">
    <property type="protein sequence ID" value="MDT0554042.1"/>
    <property type="molecule type" value="Genomic_DNA"/>
</dbReference>
<evidence type="ECO:0000313" key="5">
    <source>
        <dbReference type="Proteomes" id="UP001252186"/>
    </source>
</evidence>
<dbReference type="InterPro" id="IPR045951">
    <property type="entry name" value="DUF6371"/>
</dbReference>
<keyword evidence="5" id="KW-1185">Reference proteome</keyword>
<dbReference type="InterPro" id="IPR054238">
    <property type="entry name" value="DUF6965"/>
</dbReference>
<evidence type="ECO:0000259" key="3">
    <source>
        <dbReference type="Pfam" id="PF22292"/>
    </source>
</evidence>
<accession>A0ABU2Y8H6</accession>
<dbReference type="Pfam" id="PF19898">
    <property type="entry name" value="DUF6371"/>
    <property type="match status" value="1"/>
</dbReference>
<proteinExistence type="predicted"/>
<feature type="domain" description="DUF6371" evidence="1">
    <location>
        <begin position="100"/>
        <end position="272"/>
    </location>
</feature>
<organism evidence="4 5">
    <name type="scientific">Urechidicola vernalis</name>
    <dbReference type="NCBI Taxonomy" id="3075600"/>
    <lineage>
        <taxon>Bacteria</taxon>
        <taxon>Pseudomonadati</taxon>
        <taxon>Bacteroidota</taxon>
        <taxon>Flavobacteriia</taxon>
        <taxon>Flavobacteriales</taxon>
        <taxon>Flavobacteriaceae</taxon>
        <taxon>Urechidicola</taxon>
    </lineage>
</organism>
<comment type="caution">
    <text evidence="4">The sequence shown here is derived from an EMBL/GenBank/DDBJ whole genome shotgun (WGS) entry which is preliminary data.</text>
</comment>
<dbReference type="InterPro" id="IPR047731">
    <property type="entry name" value="Zinc_ribbon_put"/>
</dbReference>
<sequence>MEDFLFSLASNKFKKLQCPKCHKKDHWQRYYNVETGEVLPEQYGRCDNASKCREWVIPSRGDFKDELIPRVVSKKPRVIPPSVNIPKEVLIDTLKGYDKNTFIQYLATSAPYPFPFTVINKIIELYFVGTVGKGYMYGGTAFPFINANGNIRTIQIKQFDNNNSTVKTSFLHTKLEYQLKNNGKPIPKWLIDYNKQESKIDCYFGEHLLKQYPRNPIILVEAPKSAFYGTLYFGLPKTDSDFLWLATYSLGGFTLKKSKVLQGRNVLVYPDLSEYGKTFELWSEKAKEFEKAIEGTQFIVADLIETLAPKHDRTQGKDIADFLIKLDWRKFRKDSTVHTAVKISPPKIESSDCTNDQEQPRERPLLKVEGESINTQVYNSLLKNEKQKETTTKTLNEEDSTQLEAFDAPQEKEIITWEKDILELETFLNNTTLPTTPIKLETATTVTDAKSFITVNLKYIKRNNGNLIFKPYLNRLHQLKRILTVADAT</sequence>
<gene>
    <name evidence="4" type="ORF">RM519_12340</name>
</gene>
<protein>
    <submittedName>
        <fullName evidence="4">DUF6371 domain-containing protein</fullName>
    </submittedName>
</protein>
<feature type="domain" description="Zinc beta-ribbon finger putative" evidence="2">
    <location>
        <begin position="6"/>
        <end position="59"/>
    </location>
</feature>
<name>A0ABU2Y8H6_9FLAO</name>
<evidence type="ECO:0000259" key="1">
    <source>
        <dbReference type="Pfam" id="PF19898"/>
    </source>
</evidence>
<evidence type="ECO:0000259" key="2">
    <source>
        <dbReference type="Pfam" id="PF21957"/>
    </source>
</evidence>
<dbReference type="RefSeq" id="WP_311594126.1">
    <property type="nucleotide sequence ID" value="NZ_JAVRHV010000007.1"/>
</dbReference>
<dbReference type="Pfam" id="PF21957">
    <property type="entry name" value="Zn_ribbon_16"/>
    <property type="match status" value="1"/>
</dbReference>
<evidence type="ECO:0000313" key="4">
    <source>
        <dbReference type="EMBL" id="MDT0554042.1"/>
    </source>
</evidence>
<dbReference type="Proteomes" id="UP001252186">
    <property type="component" value="Unassembled WGS sequence"/>
</dbReference>